<comment type="caution">
    <text evidence="10">The sequence shown here is derived from an EMBL/GenBank/DDBJ whole genome shotgun (WGS) entry which is preliminary data.</text>
</comment>
<dbReference type="Gene3D" id="1.25.40.10">
    <property type="entry name" value="Tetratricopeptide repeat domain"/>
    <property type="match status" value="1"/>
</dbReference>
<keyword evidence="1" id="KW-0489">Methyltransferase</keyword>
<dbReference type="InterPro" id="IPR001214">
    <property type="entry name" value="SET_dom"/>
</dbReference>
<dbReference type="PANTHER" id="PTHR46165:SF2">
    <property type="entry name" value="SET AND MYND DOMAIN-CONTAINING PROTEIN 4"/>
    <property type="match status" value="1"/>
</dbReference>
<keyword evidence="2" id="KW-0808">Transferase</keyword>
<dbReference type="SUPFAM" id="SSF144232">
    <property type="entry name" value="HIT/MYND zinc finger-like"/>
    <property type="match status" value="1"/>
</dbReference>
<evidence type="ECO:0000256" key="4">
    <source>
        <dbReference type="ARBA" id="ARBA00022723"/>
    </source>
</evidence>
<evidence type="ECO:0000256" key="3">
    <source>
        <dbReference type="ARBA" id="ARBA00022691"/>
    </source>
</evidence>
<reference evidence="10" key="1">
    <citation type="submission" date="2022-12" db="EMBL/GenBank/DDBJ databases">
        <title>Genome assemblies of Blomia tropicalis.</title>
        <authorList>
            <person name="Cui Y."/>
        </authorList>
    </citation>
    <scope>NUCLEOTIDE SEQUENCE</scope>
    <source>
        <tissue evidence="10">Adult mites</tissue>
    </source>
</reference>
<dbReference type="GO" id="GO:0008757">
    <property type="term" value="F:S-adenosylmethionine-dependent methyltransferase activity"/>
    <property type="evidence" value="ECO:0007669"/>
    <property type="project" value="UniProtKB-ARBA"/>
</dbReference>
<dbReference type="AlphaFoldDB" id="A0A9Q0MGC6"/>
<keyword evidence="6" id="KW-0862">Zinc</keyword>
<dbReference type="GO" id="GO:0008170">
    <property type="term" value="F:N-methyltransferase activity"/>
    <property type="evidence" value="ECO:0007669"/>
    <property type="project" value="UniProtKB-ARBA"/>
</dbReference>
<dbReference type="InterPro" id="IPR046341">
    <property type="entry name" value="SET_dom_sf"/>
</dbReference>
<dbReference type="InterPro" id="IPR002893">
    <property type="entry name" value="Znf_MYND"/>
</dbReference>
<accession>A0A9Q0MGC6</accession>
<dbReference type="GO" id="GO:0008270">
    <property type="term" value="F:zinc ion binding"/>
    <property type="evidence" value="ECO:0007669"/>
    <property type="project" value="UniProtKB-KW"/>
</dbReference>
<sequence>MTDDEKIAKKALTSINKAIIYSPSDATQFLSDCFIQRSNIHYQLEDFESALLDIDNSLTLINVPSLQVIDRKITILKKLKRSTEAYKFVCDLLTLKSCKGDRKLEQLRKWKKQLKQNRRIDQFAYLKHVERDSKERHYIEIDSRITMVRNMYNQRIGFRATGSIPNETNILVEEPTIFFASTLSFCTQCMKECSNTFWPCSYCTEVIFCSKKCEERSQKVDGIHRNECGMINAIYNELSPQAVLSYRLLCRIGADELIDLDHKIDHRTVSRYAAKKLFNEIVMNQPNLKRSRINELFSLTQTEMRQWFEMKSPVRSTTELSVSIILVAIYFFQKGFEKVGLEMKTISNLVRLVANEMGKVAISEYGWHRDDDQMGNFQCLIGSRFGNSCEPNVEWSFDIKSRRLILTSNRDIACGEPITISFGTTNKMSFLQRQTYLQSFHIMCSCYICTMESRENFAFRCINCNGTVPYDKIHFVNNRCMNCEHDNNIYDATNAEKIYNEFQTLNCCIRLLADGATDEQLISIERRMSRMTILIDLQNQQLINMIQDLCNEYIRRKNYKPAIEWYRWLMDGNKINLCDNKDSIVHFHNLEQWAYVFSEYIGQRYEQRTQKIYSIESMKSLTRYMVMAENIFKQMFSMFEMLNSDGRRICEQTSNVINVVDYEQVLDSLRSITQERYERFCFICEQLKLSTSYRRKSRRKSNVSKLSGKSSLGNFLN</sequence>
<gene>
    <name evidence="10" type="ORF">RDWZM_004043</name>
</gene>
<dbReference type="GO" id="GO:0008276">
    <property type="term" value="F:protein methyltransferase activity"/>
    <property type="evidence" value="ECO:0007669"/>
    <property type="project" value="UniProtKB-ARBA"/>
</dbReference>
<keyword evidence="4" id="KW-0479">Metal-binding</keyword>
<dbReference type="GO" id="GO:0005737">
    <property type="term" value="C:cytoplasm"/>
    <property type="evidence" value="ECO:0007669"/>
    <property type="project" value="TreeGrafter"/>
</dbReference>
<evidence type="ECO:0000313" key="11">
    <source>
        <dbReference type="Proteomes" id="UP001142055"/>
    </source>
</evidence>
<dbReference type="SUPFAM" id="SSF48452">
    <property type="entry name" value="TPR-like"/>
    <property type="match status" value="1"/>
</dbReference>
<dbReference type="Gene3D" id="1.10.220.160">
    <property type="match status" value="1"/>
</dbReference>
<keyword evidence="5 7" id="KW-0863">Zinc-finger</keyword>
<dbReference type="GO" id="GO:0042826">
    <property type="term" value="F:histone deacetylase binding"/>
    <property type="evidence" value="ECO:0007669"/>
    <property type="project" value="TreeGrafter"/>
</dbReference>
<feature type="domain" description="MYND-type" evidence="9">
    <location>
        <begin position="186"/>
        <end position="228"/>
    </location>
</feature>
<dbReference type="GO" id="GO:0032259">
    <property type="term" value="P:methylation"/>
    <property type="evidence" value="ECO:0007669"/>
    <property type="project" value="UniProtKB-KW"/>
</dbReference>
<protein>
    <submittedName>
        <fullName evidence="10">Uncharacterized protein</fullName>
    </submittedName>
</protein>
<dbReference type="EMBL" id="JAPWDV010000001">
    <property type="protein sequence ID" value="KAJ6225498.1"/>
    <property type="molecule type" value="Genomic_DNA"/>
</dbReference>
<evidence type="ECO:0000313" key="10">
    <source>
        <dbReference type="EMBL" id="KAJ6225498.1"/>
    </source>
</evidence>
<keyword evidence="11" id="KW-1185">Reference proteome</keyword>
<dbReference type="Pfam" id="PF00856">
    <property type="entry name" value="SET"/>
    <property type="match status" value="1"/>
</dbReference>
<evidence type="ECO:0000256" key="5">
    <source>
        <dbReference type="ARBA" id="ARBA00022771"/>
    </source>
</evidence>
<keyword evidence="3" id="KW-0949">S-adenosyl-L-methionine</keyword>
<dbReference type="GO" id="GO:0005634">
    <property type="term" value="C:nucleus"/>
    <property type="evidence" value="ECO:0007669"/>
    <property type="project" value="TreeGrafter"/>
</dbReference>
<dbReference type="PROSITE" id="PS50865">
    <property type="entry name" value="ZF_MYND_2"/>
    <property type="match status" value="1"/>
</dbReference>
<evidence type="ECO:0000256" key="2">
    <source>
        <dbReference type="ARBA" id="ARBA00022679"/>
    </source>
</evidence>
<evidence type="ECO:0000259" key="9">
    <source>
        <dbReference type="PROSITE" id="PS50865"/>
    </source>
</evidence>
<evidence type="ECO:0000259" key="8">
    <source>
        <dbReference type="PROSITE" id="PS50280"/>
    </source>
</evidence>
<evidence type="ECO:0000256" key="6">
    <source>
        <dbReference type="ARBA" id="ARBA00022833"/>
    </source>
</evidence>
<dbReference type="PROSITE" id="PS50280">
    <property type="entry name" value="SET"/>
    <property type="match status" value="1"/>
</dbReference>
<dbReference type="Gene3D" id="6.10.140.2220">
    <property type="match status" value="1"/>
</dbReference>
<dbReference type="Gene3D" id="2.170.270.10">
    <property type="entry name" value="SET domain"/>
    <property type="match status" value="2"/>
</dbReference>
<dbReference type="InterPro" id="IPR052097">
    <property type="entry name" value="SET-MYND_domain_protein"/>
</dbReference>
<evidence type="ECO:0000256" key="1">
    <source>
        <dbReference type="ARBA" id="ARBA00022603"/>
    </source>
</evidence>
<dbReference type="SUPFAM" id="SSF82199">
    <property type="entry name" value="SET domain"/>
    <property type="match status" value="1"/>
</dbReference>
<organism evidence="10 11">
    <name type="scientific">Blomia tropicalis</name>
    <name type="common">Mite</name>
    <dbReference type="NCBI Taxonomy" id="40697"/>
    <lineage>
        <taxon>Eukaryota</taxon>
        <taxon>Metazoa</taxon>
        <taxon>Ecdysozoa</taxon>
        <taxon>Arthropoda</taxon>
        <taxon>Chelicerata</taxon>
        <taxon>Arachnida</taxon>
        <taxon>Acari</taxon>
        <taxon>Acariformes</taxon>
        <taxon>Sarcoptiformes</taxon>
        <taxon>Astigmata</taxon>
        <taxon>Glycyphagoidea</taxon>
        <taxon>Echimyopodidae</taxon>
        <taxon>Blomia</taxon>
    </lineage>
</organism>
<feature type="domain" description="SET" evidence="8">
    <location>
        <begin position="295"/>
        <end position="423"/>
    </location>
</feature>
<proteinExistence type="predicted"/>
<dbReference type="InterPro" id="IPR011990">
    <property type="entry name" value="TPR-like_helical_dom_sf"/>
</dbReference>
<evidence type="ECO:0000256" key="7">
    <source>
        <dbReference type="PROSITE-ProRule" id="PRU00134"/>
    </source>
</evidence>
<name>A0A9Q0MGC6_BLOTA</name>
<dbReference type="Proteomes" id="UP001142055">
    <property type="component" value="Chromosome 1"/>
</dbReference>
<dbReference type="OMA" id="HINHECE"/>
<dbReference type="PANTHER" id="PTHR46165">
    <property type="entry name" value="SET AND MYND DOMAIN-CONTAINING PROTEIN 4"/>
    <property type="match status" value="1"/>
</dbReference>